<keyword evidence="3" id="KW-1185">Reference proteome</keyword>
<reference evidence="3" key="1">
    <citation type="journal article" date="2005" name="Nature">
        <title>The map-based sequence of the rice genome.</title>
        <authorList>
            <consortium name="International rice genome sequencing project (IRGSP)"/>
            <person name="Matsumoto T."/>
            <person name="Wu J."/>
            <person name="Kanamori H."/>
            <person name="Katayose Y."/>
            <person name="Fujisawa M."/>
            <person name="Namiki N."/>
            <person name="Mizuno H."/>
            <person name="Yamamoto K."/>
            <person name="Antonio B.A."/>
            <person name="Baba T."/>
            <person name="Sakata K."/>
            <person name="Nagamura Y."/>
            <person name="Aoki H."/>
            <person name="Arikawa K."/>
            <person name="Arita K."/>
            <person name="Bito T."/>
            <person name="Chiden Y."/>
            <person name="Fujitsuka N."/>
            <person name="Fukunaka R."/>
            <person name="Hamada M."/>
            <person name="Harada C."/>
            <person name="Hayashi A."/>
            <person name="Hijishita S."/>
            <person name="Honda M."/>
            <person name="Hosokawa S."/>
            <person name="Ichikawa Y."/>
            <person name="Idonuma A."/>
            <person name="Iijima M."/>
            <person name="Ikeda M."/>
            <person name="Ikeno M."/>
            <person name="Ito K."/>
            <person name="Ito S."/>
            <person name="Ito T."/>
            <person name="Ito Y."/>
            <person name="Ito Y."/>
            <person name="Iwabuchi A."/>
            <person name="Kamiya K."/>
            <person name="Karasawa W."/>
            <person name="Kurita K."/>
            <person name="Katagiri S."/>
            <person name="Kikuta A."/>
            <person name="Kobayashi H."/>
            <person name="Kobayashi N."/>
            <person name="Machita K."/>
            <person name="Maehara T."/>
            <person name="Masukawa M."/>
            <person name="Mizubayashi T."/>
            <person name="Mukai Y."/>
            <person name="Nagasaki H."/>
            <person name="Nagata Y."/>
            <person name="Naito S."/>
            <person name="Nakashima M."/>
            <person name="Nakama Y."/>
            <person name="Nakamichi Y."/>
            <person name="Nakamura M."/>
            <person name="Meguro A."/>
            <person name="Negishi M."/>
            <person name="Ohta I."/>
            <person name="Ohta T."/>
            <person name="Okamoto M."/>
            <person name="Ono N."/>
            <person name="Saji S."/>
            <person name="Sakaguchi M."/>
            <person name="Sakai K."/>
            <person name="Shibata M."/>
            <person name="Shimokawa T."/>
            <person name="Song J."/>
            <person name="Takazaki Y."/>
            <person name="Terasawa K."/>
            <person name="Tsugane M."/>
            <person name="Tsuji K."/>
            <person name="Ueda S."/>
            <person name="Waki K."/>
            <person name="Yamagata H."/>
            <person name="Yamamoto M."/>
            <person name="Yamamoto S."/>
            <person name="Yamane H."/>
            <person name="Yoshiki S."/>
            <person name="Yoshihara R."/>
            <person name="Yukawa K."/>
            <person name="Zhong H."/>
            <person name="Yano M."/>
            <person name="Yuan Q."/>
            <person name="Ouyang S."/>
            <person name="Liu J."/>
            <person name="Jones K.M."/>
            <person name="Gansberger K."/>
            <person name="Moffat K."/>
            <person name="Hill J."/>
            <person name="Bera J."/>
            <person name="Fadrosh D."/>
            <person name="Jin S."/>
            <person name="Johri S."/>
            <person name="Kim M."/>
            <person name="Overton L."/>
            <person name="Reardon M."/>
            <person name="Tsitrin T."/>
            <person name="Vuong H."/>
            <person name="Weaver B."/>
            <person name="Ciecko A."/>
            <person name="Tallon L."/>
            <person name="Jackson J."/>
            <person name="Pai G."/>
            <person name="Aken S.V."/>
            <person name="Utterback T."/>
            <person name="Reidmuller S."/>
            <person name="Feldblyum T."/>
            <person name="Hsiao J."/>
            <person name="Zismann V."/>
            <person name="Iobst S."/>
            <person name="de Vazeille A.R."/>
            <person name="Buell C.R."/>
            <person name="Ying K."/>
            <person name="Li Y."/>
            <person name="Lu T."/>
            <person name="Huang Y."/>
            <person name="Zhao Q."/>
            <person name="Feng Q."/>
            <person name="Zhang L."/>
            <person name="Zhu J."/>
            <person name="Weng Q."/>
            <person name="Mu J."/>
            <person name="Lu Y."/>
            <person name="Fan D."/>
            <person name="Liu Y."/>
            <person name="Guan J."/>
            <person name="Zhang Y."/>
            <person name="Yu S."/>
            <person name="Liu X."/>
            <person name="Zhang Y."/>
            <person name="Hong G."/>
            <person name="Han B."/>
            <person name="Choisne N."/>
            <person name="Demange N."/>
            <person name="Orjeda G."/>
            <person name="Samain S."/>
            <person name="Cattolico L."/>
            <person name="Pelletier E."/>
            <person name="Couloux A."/>
            <person name="Segurens B."/>
            <person name="Wincker P."/>
            <person name="D'Hont A."/>
            <person name="Scarpelli C."/>
            <person name="Weissenbach J."/>
            <person name="Salanoubat M."/>
            <person name="Quetier F."/>
            <person name="Yu Y."/>
            <person name="Kim H.R."/>
            <person name="Rambo T."/>
            <person name="Currie J."/>
            <person name="Collura K."/>
            <person name="Luo M."/>
            <person name="Yang T."/>
            <person name="Ammiraju J.S.S."/>
            <person name="Engler F."/>
            <person name="Soderlund C."/>
            <person name="Wing R.A."/>
            <person name="Palmer L.E."/>
            <person name="de la Bastide M."/>
            <person name="Spiegel L."/>
            <person name="Nascimento L."/>
            <person name="Zutavern T."/>
            <person name="O'Shaughnessy A."/>
            <person name="Dike S."/>
            <person name="Dedhia N."/>
            <person name="Preston R."/>
            <person name="Balija V."/>
            <person name="McCombie W.R."/>
            <person name="Chow T."/>
            <person name="Chen H."/>
            <person name="Chung M."/>
            <person name="Chen C."/>
            <person name="Shaw J."/>
            <person name="Wu H."/>
            <person name="Hsiao K."/>
            <person name="Chao Y."/>
            <person name="Chu M."/>
            <person name="Cheng C."/>
            <person name="Hour A."/>
            <person name="Lee P."/>
            <person name="Lin S."/>
            <person name="Lin Y."/>
            <person name="Liou J."/>
            <person name="Liu S."/>
            <person name="Hsing Y."/>
            <person name="Raghuvanshi S."/>
            <person name="Mohanty A."/>
            <person name="Bharti A.K."/>
            <person name="Gaur A."/>
            <person name="Gupta V."/>
            <person name="Kumar D."/>
            <person name="Ravi V."/>
            <person name="Vij S."/>
            <person name="Kapur A."/>
            <person name="Khurana P."/>
            <person name="Khurana P."/>
            <person name="Khurana J.P."/>
            <person name="Tyagi A.K."/>
            <person name="Gaikwad K."/>
            <person name="Singh A."/>
            <person name="Dalal V."/>
            <person name="Srivastava S."/>
            <person name="Dixit A."/>
            <person name="Pal A.K."/>
            <person name="Ghazi I.A."/>
            <person name="Yadav M."/>
            <person name="Pandit A."/>
            <person name="Bhargava A."/>
            <person name="Sureshbabu K."/>
            <person name="Batra K."/>
            <person name="Sharma T.R."/>
            <person name="Mohapatra T."/>
            <person name="Singh N.K."/>
            <person name="Messing J."/>
            <person name="Nelson A.B."/>
            <person name="Fuks G."/>
            <person name="Kavchok S."/>
            <person name="Keizer G."/>
            <person name="Linton E."/>
            <person name="Llaca V."/>
            <person name="Song R."/>
            <person name="Tanyolac B."/>
            <person name="Young S."/>
            <person name="Ho-Il K."/>
            <person name="Hahn J.H."/>
            <person name="Sangsakoo G."/>
            <person name="Vanavichit A."/>
            <person name="de Mattos Luiz.A.T."/>
            <person name="Zimmer P.D."/>
            <person name="Malone G."/>
            <person name="Dellagostin O."/>
            <person name="de Oliveira A.C."/>
            <person name="Bevan M."/>
            <person name="Bancroft I."/>
            <person name="Minx P."/>
            <person name="Cordum H."/>
            <person name="Wilson R."/>
            <person name="Cheng Z."/>
            <person name="Jin W."/>
            <person name="Jiang J."/>
            <person name="Leong S.A."/>
            <person name="Iwama H."/>
            <person name="Gojobori T."/>
            <person name="Itoh T."/>
            <person name="Niimura Y."/>
            <person name="Fujii Y."/>
            <person name="Habara T."/>
            <person name="Sakai H."/>
            <person name="Sato Y."/>
            <person name="Wilson G."/>
            <person name="Kumar K."/>
            <person name="McCouch S."/>
            <person name="Juretic N."/>
            <person name="Hoen D."/>
            <person name="Wright S."/>
            <person name="Bruskiewich R."/>
            <person name="Bureau T."/>
            <person name="Miyao A."/>
            <person name="Hirochika H."/>
            <person name="Nishikawa T."/>
            <person name="Kadowaki K."/>
            <person name="Sugiura M."/>
            <person name="Burr B."/>
            <person name="Sasaki T."/>
        </authorList>
    </citation>
    <scope>NUCLEOTIDE SEQUENCE [LARGE SCALE GENOMIC DNA]</scope>
    <source>
        <strain evidence="3">cv. Nipponbare</strain>
    </source>
</reference>
<protein>
    <submittedName>
        <fullName evidence="2">Os04g0414850 protein</fullName>
    </submittedName>
</protein>
<organism evidence="2 3">
    <name type="scientific">Oryza sativa subsp. japonica</name>
    <name type="common">Rice</name>
    <dbReference type="NCBI Taxonomy" id="39947"/>
    <lineage>
        <taxon>Eukaryota</taxon>
        <taxon>Viridiplantae</taxon>
        <taxon>Streptophyta</taxon>
        <taxon>Embryophyta</taxon>
        <taxon>Tracheophyta</taxon>
        <taxon>Spermatophyta</taxon>
        <taxon>Magnoliopsida</taxon>
        <taxon>Liliopsida</taxon>
        <taxon>Poales</taxon>
        <taxon>Poaceae</taxon>
        <taxon>BOP clade</taxon>
        <taxon>Oryzoideae</taxon>
        <taxon>Oryzeae</taxon>
        <taxon>Oryzinae</taxon>
        <taxon>Oryza</taxon>
        <taxon>Oryza sativa</taxon>
    </lineage>
</organism>
<evidence type="ECO:0000313" key="3">
    <source>
        <dbReference type="Proteomes" id="UP000059680"/>
    </source>
</evidence>
<dbReference type="EMBL" id="AP014960">
    <property type="protein sequence ID" value="BAS89148.1"/>
    <property type="molecule type" value="Genomic_DNA"/>
</dbReference>
<evidence type="ECO:0000313" key="2">
    <source>
        <dbReference type="EMBL" id="BAS89148.1"/>
    </source>
</evidence>
<dbReference type="AlphaFoldDB" id="A0A0P0WA81"/>
<feature type="compositionally biased region" description="Basic and acidic residues" evidence="1">
    <location>
        <begin position="38"/>
        <end position="50"/>
    </location>
</feature>
<proteinExistence type="predicted"/>
<feature type="region of interest" description="Disordered" evidence="1">
    <location>
        <begin position="1"/>
        <end position="100"/>
    </location>
</feature>
<dbReference type="Gramene" id="Os04t0414850-00">
    <property type="protein sequence ID" value="Os04t0414850-00"/>
    <property type="gene ID" value="Os04g0414850"/>
</dbReference>
<reference evidence="2 3" key="2">
    <citation type="journal article" date="2013" name="Plant Cell Physiol.">
        <title>Rice Annotation Project Database (RAP-DB): an integrative and interactive database for rice genomics.</title>
        <authorList>
            <person name="Sakai H."/>
            <person name="Lee S.S."/>
            <person name="Tanaka T."/>
            <person name="Numa H."/>
            <person name="Kim J."/>
            <person name="Kawahara Y."/>
            <person name="Wakimoto H."/>
            <person name="Yang C.C."/>
            <person name="Iwamoto M."/>
            <person name="Abe T."/>
            <person name="Yamada Y."/>
            <person name="Muto A."/>
            <person name="Inokuchi H."/>
            <person name="Ikemura T."/>
            <person name="Matsumoto T."/>
            <person name="Sasaki T."/>
            <person name="Itoh T."/>
        </authorList>
    </citation>
    <scope>NUCLEOTIDE SEQUENCE [LARGE SCALE GENOMIC DNA]</scope>
    <source>
        <strain evidence="3">cv. Nipponbare</strain>
    </source>
</reference>
<evidence type="ECO:0000256" key="1">
    <source>
        <dbReference type="SAM" id="MobiDB-lite"/>
    </source>
</evidence>
<dbReference type="InParanoid" id="A0A0P0WA81"/>
<name>A0A0P0WA81_ORYSJ</name>
<reference evidence="2 3" key="3">
    <citation type="journal article" date="2013" name="Rice">
        <title>Improvement of the Oryza sativa Nipponbare reference genome using next generation sequence and optical map data.</title>
        <authorList>
            <person name="Kawahara Y."/>
            <person name="de la Bastide M."/>
            <person name="Hamilton J.P."/>
            <person name="Kanamori H."/>
            <person name="McCombie W.R."/>
            <person name="Ouyang S."/>
            <person name="Schwartz D.C."/>
            <person name="Tanaka T."/>
            <person name="Wu J."/>
            <person name="Zhou S."/>
            <person name="Childs K.L."/>
            <person name="Davidson R.M."/>
            <person name="Lin H."/>
            <person name="Quesada-Ocampo L."/>
            <person name="Vaillancourt B."/>
            <person name="Sakai H."/>
            <person name="Lee S.S."/>
            <person name="Kim J."/>
            <person name="Numa H."/>
            <person name="Itoh T."/>
            <person name="Buell C.R."/>
            <person name="Matsumoto T."/>
        </authorList>
    </citation>
    <scope>NUCLEOTIDE SEQUENCE [LARGE SCALE GENOMIC DNA]</scope>
    <source>
        <strain evidence="3">cv. Nipponbare</strain>
    </source>
</reference>
<dbReference type="PaxDb" id="39947-A0A0P0WA81"/>
<feature type="compositionally biased region" description="Basic and acidic residues" evidence="1">
    <location>
        <begin position="82"/>
        <end position="93"/>
    </location>
</feature>
<dbReference type="Proteomes" id="UP000059680">
    <property type="component" value="Chromosome 4"/>
</dbReference>
<accession>A0A0P0WA81</accession>
<gene>
    <name evidence="2" type="ordered locus">Os04g0414850</name>
    <name evidence="2" type="ORF">OSNPB_040414850</name>
</gene>
<feature type="non-terminal residue" evidence="2">
    <location>
        <position position="100"/>
    </location>
</feature>
<sequence length="100" mass="10813">MSAVRTKRSASTPRRMAAACKEAPVGREEARAQAQRRGGKEKASGRDAPPRRRLNCASASRSGAWRAREASTAFRRRTGTATERREAATEGQERASQAAA</sequence>